<evidence type="ECO:0000313" key="8">
    <source>
        <dbReference type="Proteomes" id="UP000176604"/>
    </source>
</evidence>
<dbReference type="GO" id="GO:0032153">
    <property type="term" value="C:cell division site"/>
    <property type="evidence" value="ECO:0007669"/>
    <property type="project" value="TreeGrafter"/>
</dbReference>
<reference evidence="7 8" key="1">
    <citation type="journal article" date="2016" name="Nat. Commun.">
        <title>Thousands of microbial genomes shed light on interconnected biogeochemical processes in an aquifer system.</title>
        <authorList>
            <person name="Anantharaman K."/>
            <person name="Brown C.T."/>
            <person name="Hug L.A."/>
            <person name="Sharon I."/>
            <person name="Castelle C.J."/>
            <person name="Probst A.J."/>
            <person name="Thomas B.C."/>
            <person name="Singh A."/>
            <person name="Wilkins M.J."/>
            <person name="Karaoz U."/>
            <person name="Brodie E.L."/>
            <person name="Williams K.H."/>
            <person name="Hubbard S.S."/>
            <person name="Banfield J.F."/>
        </authorList>
    </citation>
    <scope>NUCLEOTIDE SEQUENCE [LARGE SCALE GENOMIC DNA]</scope>
</reference>
<proteinExistence type="predicted"/>
<keyword evidence="5 6" id="KW-0472">Membrane</keyword>
<evidence type="ECO:0008006" key="9">
    <source>
        <dbReference type="Google" id="ProtNLM"/>
    </source>
</evidence>
<feature type="transmembrane region" description="Helical" evidence="6">
    <location>
        <begin position="74"/>
        <end position="94"/>
    </location>
</feature>
<dbReference type="EMBL" id="MGEF01000027">
    <property type="protein sequence ID" value="OGL78647.1"/>
    <property type="molecule type" value="Genomic_DNA"/>
</dbReference>
<protein>
    <recommendedName>
        <fullName evidence="9">Rod shape-determining protein RodA</fullName>
    </recommendedName>
</protein>
<feature type="transmembrane region" description="Helical" evidence="6">
    <location>
        <begin position="184"/>
        <end position="201"/>
    </location>
</feature>
<feature type="transmembrane region" description="Helical" evidence="6">
    <location>
        <begin position="339"/>
        <end position="358"/>
    </location>
</feature>
<dbReference type="PANTHER" id="PTHR30474:SF14">
    <property type="entry name" value="CELL CYCLE PROTEIN"/>
    <property type="match status" value="1"/>
</dbReference>
<evidence type="ECO:0000256" key="4">
    <source>
        <dbReference type="ARBA" id="ARBA00022989"/>
    </source>
</evidence>
<comment type="caution">
    <text evidence="7">The sequence shown here is derived from an EMBL/GenBank/DDBJ whole genome shotgun (WGS) entry which is preliminary data.</text>
</comment>
<name>A0A1F7ULS2_9BACT</name>
<evidence type="ECO:0000256" key="2">
    <source>
        <dbReference type="ARBA" id="ARBA00022692"/>
    </source>
</evidence>
<dbReference type="GO" id="GO:0008360">
    <property type="term" value="P:regulation of cell shape"/>
    <property type="evidence" value="ECO:0007669"/>
    <property type="project" value="UniProtKB-KW"/>
</dbReference>
<keyword evidence="2 6" id="KW-0812">Transmembrane</keyword>
<dbReference type="Proteomes" id="UP000176604">
    <property type="component" value="Unassembled WGS sequence"/>
</dbReference>
<evidence type="ECO:0000256" key="6">
    <source>
        <dbReference type="SAM" id="Phobius"/>
    </source>
</evidence>
<organism evidence="7 8">
    <name type="scientific">Candidatus Uhrbacteria bacterium RIFCSPHIGHO2_12_FULL_54_23</name>
    <dbReference type="NCBI Taxonomy" id="1802397"/>
    <lineage>
        <taxon>Bacteria</taxon>
        <taxon>Candidatus Uhriibacteriota</taxon>
    </lineage>
</organism>
<keyword evidence="4 6" id="KW-1133">Transmembrane helix</keyword>
<evidence type="ECO:0000256" key="5">
    <source>
        <dbReference type="ARBA" id="ARBA00023136"/>
    </source>
</evidence>
<dbReference type="STRING" id="1802397.A3J43_02355"/>
<dbReference type="GO" id="GO:0015648">
    <property type="term" value="F:lipid-linked peptidoglycan transporter activity"/>
    <property type="evidence" value="ECO:0007669"/>
    <property type="project" value="TreeGrafter"/>
</dbReference>
<dbReference type="GO" id="GO:0051301">
    <property type="term" value="P:cell division"/>
    <property type="evidence" value="ECO:0007669"/>
    <property type="project" value="InterPro"/>
</dbReference>
<evidence type="ECO:0000256" key="1">
    <source>
        <dbReference type="ARBA" id="ARBA00004141"/>
    </source>
</evidence>
<feature type="transmembrane region" description="Helical" evidence="6">
    <location>
        <begin position="161"/>
        <end position="177"/>
    </location>
</feature>
<feature type="transmembrane region" description="Helical" evidence="6">
    <location>
        <begin position="299"/>
        <end position="319"/>
    </location>
</feature>
<dbReference type="PANTHER" id="PTHR30474">
    <property type="entry name" value="CELL CYCLE PROTEIN"/>
    <property type="match status" value="1"/>
</dbReference>
<sequence length="369" mass="38761">MVFSSWKHFFSLRDWGIVAAVVTLSAFGLVAVASLHAGTGDPRLVTQAIAVGVGCALMLVIARFRSHHLRAVSVPVYAACVAAMALVLVAGSTVRGTKGWFFLGPFSLQPVEFMKLGLILMLASYFERAHAVATPWELAAKSACIALPAVGLTLLQPDAGSALILVLLWALLLVPQMPWRQRAVLAVAAAALCVGGWFFLFEDHQRERVRVLVNPARDPFGAGYNIRQSIIAVGSGRIWGRGIGAGSQSQLQFLPEASTDFSFAIIAEELGLAGALALLVAYAVLLGRMLAHMPRAPDGFAACALAGIGGWWSVQAAFYVSMNLGLAPVVGIPLPFVSYGGSALLSCFLAAGCVLAACGDSTVPRDARG</sequence>
<feature type="transmembrane region" description="Helical" evidence="6">
    <location>
        <begin position="106"/>
        <end position="126"/>
    </location>
</feature>
<dbReference type="Pfam" id="PF01098">
    <property type="entry name" value="FTSW_RODA_SPOVE"/>
    <property type="match status" value="1"/>
</dbReference>
<feature type="transmembrane region" description="Helical" evidence="6">
    <location>
        <begin position="12"/>
        <end position="38"/>
    </location>
</feature>
<dbReference type="GO" id="GO:0005886">
    <property type="term" value="C:plasma membrane"/>
    <property type="evidence" value="ECO:0007669"/>
    <property type="project" value="TreeGrafter"/>
</dbReference>
<evidence type="ECO:0000256" key="3">
    <source>
        <dbReference type="ARBA" id="ARBA00022960"/>
    </source>
</evidence>
<evidence type="ECO:0000313" key="7">
    <source>
        <dbReference type="EMBL" id="OGL78647.1"/>
    </source>
</evidence>
<feature type="transmembrane region" description="Helical" evidence="6">
    <location>
        <begin position="261"/>
        <end position="287"/>
    </location>
</feature>
<accession>A0A1F7ULS2</accession>
<gene>
    <name evidence="7" type="ORF">A3J43_02355</name>
</gene>
<dbReference type="InterPro" id="IPR001182">
    <property type="entry name" value="FtsW/RodA"/>
</dbReference>
<keyword evidence="3" id="KW-0133">Cell shape</keyword>
<comment type="subcellular location">
    <subcellularLocation>
        <location evidence="1">Membrane</location>
        <topology evidence="1">Multi-pass membrane protein</topology>
    </subcellularLocation>
</comment>
<dbReference type="AlphaFoldDB" id="A0A1F7ULS2"/>
<feature type="transmembrane region" description="Helical" evidence="6">
    <location>
        <begin position="44"/>
        <end position="62"/>
    </location>
</feature>